<keyword evidence="1" id="KW-0472">Membrane</keyword>
<comment type="caution">
    <text evidence="2">The sequence shown here is derived from an EMBL/GenBank/DDBJ whole genome shotgun (WGS) entry which is preliminary data.</text>
</comment>
<dbReference type="AlphaFoldDB" id="A0A397V5B3"/>
<evidence type="ECO:0000256" key="1">
    <source>
        <dbReference type="SAM" id="Phobius"/>
    </source>
</evidence>
<evidence type="ECO:0000313" key="2">
    <source>
        <dbReference type="EMBL" id="RIB17111.1"/>
    </source>
</evidence>
<dbReference type="Proteomes" id="UP000266673">
    <property type="component" value="Unassembled WGS sequence"/>
</dbReference>
<feature type="transmembrane region" description="Helical" evidence="1">
    <location>
        <begin position="27"/>
        <end position="45"/>
    </location>
</feature>
<keyword evidence="1" id="KW-0812">Transmembrane</keyword>
<gene>
    <name evidence="2" type="ORF">C2G38_2089145</name>
</gene>
<sequence length="88" mass="10306">MKNTNGLAAQARSHWSRTQINHHLRGIIPYILDILVVVECVMRIYMVYIGQFSSCGSFIITTFISFNFHYSRVNVRPIFKFDKYITIC</sequence>
<accession>A0A397V5B3</accession>
<organism evidence="2 3">
    <name type="scientific">Gigaspora rosea</name>
    <dbReference type="NCBI Taxonomy" id="44941"/>
    <lineage>
        <taxon>Eukaryota</taxon>
        <taxon>Fungi</taxon>
        <taxon>Fungi incertae sedis</taxon>
        <taxon>Mucoromycota</taxon>
        <taxon>Glomeromycotina</taxon>
        <taxon>Glomeromycetes</taxon>
        <taxon>Diversisporales</taxon>
        <taxon>Gigasporaceae</taxon>
        <taxon>Gigaspora</taxon>
    </lineage>
</organism>
<proteinExistence type="predicted"/>
<evidence type="ECO:0000313" key="3">
    <source>
        <dbReference type="Proteomes" id="UP000266673"/>
    </source>
</evidence>
<keyword evidence="1" id="KW-1133">Transmembrane helix</keyword>
<name>A0A397V5B3_9GLOM</name>
<dbReference type="EMBL" id="QKWP01000629">
    <property type="protein sequence ID" value="RIB17111.1"/>
    <property type="molecule type" value="Genomic_DNA"/>
</dbReference>
<feature type="transmembrane region" description="Helical" evidence="1">
    <location>
        <begin position="51"/>
        <end position="70"/>
    </location>
</feature>
<reference evidence="2 3" key="1">
    <citation type="submission" date="2018-06" db="EMBL/GenBank/DDBJ databases">
        <title>Comparative genomics reveals the genomic features of Rhizophagus irregularis, R. cerebriforme, R. diaphanum and Gigaspora rosea, and their symbiotic lifestyle signature.</title>
        <authorList>
            <person name="Morin E."/>
            <person name="San Clemente H."/>
            <person name="Chen E.C.H."/>
            <person name="De La Providencia I."/>
            <person name="Hainaut M."/>
            <person name="Kuo A."/>
            <person name="Kohler A."/>
            <person name="Murat C."/>
            <person name="Tang N."/>
            <person name="Roy S."/>
            <person name="Loubradou J."/>
            <person name="Henrissat B."/>
            <person name="Grigoriev I.V."/>
            <person name="Corradi N."/>
            <person name="Roux C."/>
            <person name="Martin F.M."/>
        </authorList>
    </citation>
    <scope>NUCLEOTIDE SEQUENCE [LARGE SCALE GENOMIC DNA]</scope>
    <source>
        <strain evidence="2 3">DAOM 194757</strain>
    </source>
</reference>
<keyword evidence="3" id="KW-1185">Reference proteome</keyword>
<protein>
    <submittedName>
        <fullName evidence="2">Uncharacterized protein</fullName>
    </submittedName>
</protein>